<keyword evidence="1" id="KW-1133">Transmembrane helix</keyword>
<dbReference type="STRING" id="332977.SAMN05421740_105145"/>
<organism evidence="2 3">
    <name type="scientific">Parapedobacter koreensis</name>
    <dbReference type="NCBI Taxonomy" id="332977"/>
    <lineage>
        <taxon>Bacteria</taxon>
        <taxon>Pseudomonadati</taxon>
        <taxon>Bacteroidota</taxon>
        <taxon>Sphingobacteriia</taxon>
        <taxon>Sphingobacteriales</taxon>
        <taxon>Sphingobacteriaceae</taxon>
        <taxon>Parapedobacter</taxon>
    </lineage>
</organism>
<keyword evidence="2" id="KW-0808">Transferase</keyword>
<feature type="transmembrane region" description="Helical" evidence="1">
    <location>
        <begin position="237"/>
        <end position="256"/>
    </location>
</feature>
<feature type="transmembrane region" description="Helical" evidence="1">
    <location>
        <begin position="342"/>
        <end position="363"/>
    </location>
</feature>
<evidence type="ECO:0000256" key="1">
    <source>
        <dbReference type="SAM" id="Phobius"/>
    </source>
</evidence>
<dbReference type="AlphaFoldDB" id="A0A1H7Q3F8"/>
<keyword evidence="1" id="KW-0812">Transmembrane</keyword>
<feature type="transmembrane region" description="Helical" evidence="1">
    <location>
        <begin position="62"/>
        <end position="84"/>
    </location>
</feature>
<feature type="transmembrane region" description="Helical" evidence="1">
    <location>
        <begin position="202"/>
        <end position="225"/>
    </location>
</feature>
<accession>A0A1H7Q3F8</accession>
<evidence type="ECO:0000313" key="2">
    <source>
        <dbReference type="EMBL" id="SEL42268.1"/>
    </source>
</evidence>
<gene>
    <name evidence="2" type="ORF">SAMN05421740_105145</name>
</gene>
<dbReference type="GO" id="GO:0016746">
    <property type="term" value="F:acyltransferase activity"/>
    <property type="evidence" value="ECO:0007669"/>
    <property type="project" value="UniProtKB-KW"/>
</dbReference>
<dbReference type="OrthoDB" id="9788724at2"/>
<evidence type="ECO:0000313" key="3">
    <source>
        <dbReference type="Proteomes" id="UP000198916"/>
    </source>
</evidence>
<name>A0A1H7Q3F8_9SPHI</name>
<feature type="transmembrane region" description="Helical" evidence="1">
    <location>
        <begin position="105"/>
        <end position="121"/>
    </location>
</feature>
<dbReference type="PANTHER" id="PTHR31061">
    <property type="entry name" value="LD22376P"/>
    <property type="match status" value="1"/>
</dbReference>
<keyword evidence="3" id="KW-1185">Reference proteome</keyword>
<keyword evidence="2" id="KW-0012">Acyltransferase</keyword>
<protein>
    <submittedName>
        <fullName evidence="2">Predicted acyltransferase</fullName>
    </submittedName>
</protein>
<dbReference type="EMBL" id="FNZR01000005">
    <property type="protein sequence ID" value="SEL42268.1"/>
    <property type="molecule type" value="Genomic_DNA"/>
</dbReference>
<feature type="transmembrane region" description="Helical" evidence="1">
    <location>
        <begin position="296"/>
        <end position="313"/>
    </location>
</feature>
<sequence length="371" mass="41076">MDQTNAIPLPARVLSLDVMRGLIMILLAAEACGLYEALAHAFPGGVAHAVVGQFFHHEWHGLYAWDLVQPGFMLIAGTSLYFSWLRKSLHGVSWSANFRSVAWRSLKLFGCGVALHCVYSGRLVWELWNVLTQLAATTLIAYLIIRWPAVGQLLFSLGLLLLTECLYRLVAVPGYDQPFVKGENFGTYVDHLAMGKHNSGGWAAINFLPTAAHTIWGVLVGKLLASSQPVAIQLRKLLIAGIVGLAAGYLLDWTSVTPIIKRISTSSFVLVSGGYILLFMALLRWLVDVRQYDRHAWVFTVVGMNPIFIYLFFETVGKQWFNGTVGIFVGGTLELLAVPASAIAIVVALAALFLEGLLCYWLYRKRIFFKL</sequence>
<reference evidence="3" key="1">
    <citation type="submission" date="2016-10" db="EMBL/GenBank/DDBJ databases">
        <authorList>
            <person name="Varghese N."/>
            <person name="Submissions S."/>
        </authorList>
    </citation>
    <scope>NUCLEOTIDE SEQUENCE [LARGE SCALE GENOMIC DNA]</scope>
    <source>
        <strain evidence="3">Jip14</strain>
    </source>
</reference>
<keyword evidence="1" id="KW-0472">Membrane</keyword>
<proteinExistence type="predicted"/>
<feature type="transmembrane region" description="Helical" evidence="1">
    <location>
        <begin position="21"/>
        <end position="42"/>
    </location>
</feature>
<dbReference type="Proteomes" id="UP000198916">
    <property type="component" value="Unassembled WGS sequence"/>
</dbReference>
<dbReference type="RefSeq" id="WP_090606230.1">
    <property type="nucleotide sequence ID" value="NZ_FNZR01000005.1"/>
</dbReference>
<feature type="transmembrane region" description="Helical" evidence="1">
    <location>
        <begin position="268"/>
        <end position="287"/>
    </location>
</feature>
<dbReference type="PANTHER" id="PTHR31061:SF24">
    <property type="entry name" value="LD22376P"/>
    <property type="match status" value="1"/>
</dbReference>